<evidence type="ECO:0000313" key="1">
    <source>
        <dbReference type="EMBL" id="GJH18259.1"/>
    </source>
</evidence>
<sequence length="1149" mass="126704">MPLRSGVDEASFRRILLRNIALPLGTGLVTAIAFVVLVLYLLSGINWVEHSERVIGNAQELGRLVSEKESAIRGYLITGDEAFLAPYETAKPKLGADIDTLADLVSDNAPQVDRLIRIRALQAQWDKVADGLIDARRHAQDSVALVRAGRGSAERAETERELAAFLNIEQTLRLQRVESAKQLTTITVAVFLFLSLTLSVILAIFGRRELMQLSSAFGAAIGEQERQTRALQEQAWLNEGQTQLAEKVIGQQSLDQLCRTILDFLADYLKVSIGAFYVRENDGALKRTASFGFDPDSAPVPDSLAGVKSLVGQAVHARKLTSMNDVPAGYWKVTSALGASVPASLVIVPIENEGQANGAIELGAMHRLTERDQQFLKTIAGNIGDYVEAAQYRERLQHVLEETQQLNEELQMQQEELRTTNEELEQQTTALSQAQVYLANQKAELEQTNDQLAEQARVLDERNVALNAAQGELETRAEALQRASRYKSEFLANMSHELRTPLNSSLILAKLLSENKAGNLTNDQIKYAQTIYSAGNDLLNLINDILDLSKVEAGKLDLHIEDVPLQRIMDTLSRTFEPLARQKKLRLELRNDIDDYPTLTTDFRRLEQILRNLLSNAVKFTDAGAVSLTLRRAGEGAVQFVVTDTGIGIAPDQLEAIFEAFQQADGTTSRHYGGTGLGLSISRSLAHLLGGDIAVRSAQGTGSTFTLTMPIAYGAAALPGAVEQAPASVAIEEKLPAEQPIEVIHVIDDDRADAAPGRRLVLVVEDEPDFAQVLLDLAHELGYRCIVSGTAGEALKLAQDSAPNAILLDIGLPDRSGLVVLQELKANPKTRHIPVHVVSASDRSEAALHLGAIGYAVKPTTREQLTAIFQRLEEKSSQKIKRVLLVEDDARQRQSIVELISDADVEITPVEFGRDALELLKTTIFDCMIIDLKLPDMQGGDLLRQMAGIDAYSFPPVIVYTGRNLTHDEEAELMRYSQSIIIKGARSPERLLDEVTLFLHKVETDLSADRQAMLHVSRSRDRVLDGRRVLLVDDDIRNIFSLSSALEHQGLKVDIGRNGFEAIEALDRHPDIDVILMDVMMPGMDGLEATRRIREDARFRKLPIIAITAKAMKDDQEQCLAAGASDYLAKPIDVDRLYSLLRVWMPRRV</sequence>
<organism evidence="1 2">
    <name type="scientific">Caballeronia novacaledonica</name>
    <dbReference type="NCBI Taxonomy" id="1544861"/>
    <lineage>
        <taxon>Bacteria</taxon>
        <taxon>Pseudomonadati</taxon>
        <taxon>Pseudomonadota</taxon>
        <taxon>Betaproteobacteria</taxon>
        <taxon>Burkholderiales</taxon>
        <taxon>Burkholderiaceae</taxon>
        <taxon>Caballeronia</taxon>
    </lineage>
</organism>
<protein>
    <submittedName>
        <fullName evidence="1">Response regulator</fullName>
    </submittedName>
</protein>
<reference evidence="1" key="1">
    <citation type="submission" date="2021-09" db="EMBL/GenBank/DDBJ databases">
        <title>Isolation and characterization of 3-chlorobenzoate degrading bacteria from soils in Shizuoka.</title>
        <authorList>
            <person name="Ifat A."/>
            <person name="Ogawa N."/>
            <person name="Kimbara K."/>
            <person name="Moriuchi R."/>
            <person name="Dohra H."/>
            <person name="Shintani M."/>
        </authorList>
    </citation>
    <scope>NUCLEOTIDE SEQUENCE</scope>
    <source>
        <strain evidence="1">19CS2-2</strain>
    </source>
</reference>
<evidence type="ECO:0000313" key="2">
    <source>
        <dbReference type="Proteomes" id="UP001055013"/>
    </source>
</evidence>
<dbReference type="EMBL" id="BPUR01000009">
    <property type="protein sequence ID" value="GJH18259.1"/>
    <property type="molecule type" value="Genomic_DNA"/>
</dbReference>
<accession>A0ACB5QU71</accession>
<dbReference type="Proteomes" id="UP001055013">
    <property type="component" value="Unassembled WGS sequence"/>
</dbReference>
<gene>
    <name evidence="1" type="ORF">CBA19CS22_16975</name>
</gene>
<name>A0ACB5QU71_9BURK</name>
<proteinExistence type="predicted"/>
<keyword evidence="2" id="KW-1185">Reference proteome</keyword>
<comment type="caution">
    <text evidence="1">The sequence shown here is derived from an EMBL/GenBank/DDBJ whole genome shotgun (WGS) entry which is preliminary data.</text>
</comment>